<reference evidence="2 3" key="1">
    <citation type="submission" date="2020-11" db="EMBL/GenBank/DDBJ databases">
        <title>Fusibacter basophilias sp. nov.</title>
        <authorList>
            <person name="Qiu D."/>
        </authorList>
    </citation>
    <scope>NUCLEOTIDE SEQUENCE [LARGE SCALE GENOMIC DNA]</scope>
    <source>
        <strain evidence="2 3">Q10-2</strain>
    </source>
</reference>
<dbReference type="InterPro" id="IPR052509">
    <property type="entry name" value="Metal_resp_DNA-bind_regulator"/>
</dbReference>
<dbReference type="Gene3D" id="1.10.10.10">
    <property type="entry name" value="Winged helix-like DNA-binding domain superfamily/Winged helix DNA-binding domain"/>
    <property type="match status" value="1"/>
</dbReference>
<dbReference type="InterPro" id="IPR005149">
    <property type="entry name" value="Tscrpt_reg_PadR_N"/>
</dbReference>
<dbReference type="SUPFAM" id="SSF46785">
    <property type="entry name" value="Winged helix' DNA-binding domain"/>
    <property type="match status" value="1"/>
</dbReference>
<sequence>MKVPFYILGLLLRYGPQHGYKLMQLIEERISDFAKIKLPTLYYHLQKLDEQAYISRSMDKEGNRPEKFIYTITEKGINYYDVLYNQMLEEEYSPEFAIDGVLFYSDQADQSVLFSKLEKKKNDLGIKIEQIKNHKITSMAHIDDQGQKCAELIFDHHICHLEAEYSWLNSVLKGLKI</sequence>
<evidence type="ECO:0000313" key="2">
    <source>
        <dbReference type="EMBL" id="MBF4695811.1"/>
    </source>
</evidence>
<comment type="caution">
    <text evidence="2">The sequence shown here is derived from an EMBL/GenBank/DDBJ whole genome shotgun (WGS) entry which is preliminary data.</text>
</comment>
<dbReference type="RefSeq" id="WP_194704050.1">
    <property type="nucleotide sequence ID" value="NZ_JADKNH010000021.1"/>
</dbReference>
<dbReference type="Pfam" id="PF03551">
    <property type="entry name" value="PadR"/>
    <property type="match status" value="1"/>
</dbReference>
<name>A0ABR9ZZK1_9FIRM</name>
<gene>
    <name evidence="2" type="ORF">ISU02_22160</name>
</gene>
<dbReference type="PANTHER" id="PTHR33169:SF27">
    <property type="entry name" value="TRANSCRIPTIONAL REGULATOR PADR FAMILY PROTEIN"/>
    <property type="match status" value="1"/>
</dbReference>
<evidence type="ECO:0000259" key="1">
    <source>
        <dbReference type="Pfam" id="PF03551"/>
    </source>
</evidence>
<accession>A0ABR9ZZK1</accession>
<organism evidence="2 3">
    <name type="scientific">Fusibacter ferrireducens</name>
    <dbReference type="NCBI Taxonomy" id="2785058"/>
    <lineage>
        <taxon>Bacteria</taxon>
        <taxon>Bacillati</taxon>
        <taxon>Bacillota</taxon>
        <taxon>Clostridia</taxon>
        <taxon>Eubacteriales</taxon>
        <taxon>Eubacteriales Family XII. Incertae Sedis</taxon>
        <taxon>Fusibacter</taxon>
    </lineage>
</organism>
<dbReference type="PANTHER" id="PTHR33169">
    <property type="entry name" value="PADR-FAMILY TRANSCRIPTIONAL REGULATOR"/>
    <property type="match status" value="1"/>
</dbReference>
<proteinExistence type="predicted"/>
<dbReference type="InterPro" id="IPR036388">
    <property type="entry name" value="WH-like_DNA-bd_sf"/>
</dbReference>
<evidence type="ECO:0000313" key="3">
    <source>
        <dbReference type="Proteomes" id="UP000614200"/>
    </source>
</evidence>
<dbReference type="Proteomes" id="UP000614200">
    <property type="component" value="Unassembled WGS sequence"/>
</dbReference>
<dbReference type="EMBL" id="JADKNH010000021">
    <property type="protein sequence ID" value="MBF4695811.1"/>
    <property type="molecule type" value="Genomic_DNA"/>
</dbReference>
<feature type="domain" description="Transcription regulator PadR N-terminal" evidence="1">
    <location>
        <begin position="7"/>
        <end position="77"/>
    </location>
</feature>
<keyword evidence="3" id="KW-1185">Reference proteome</keyword>
<protein>
    <submittedName>
        <fullName evidence="2">PadR family transcriptional regulator</fullName>
    </submittedName>
</protein>
<dbReference type="InterPro" id="IPR036390">
    <property type="entry name" value="WH_DNA-bd_sf"/>
</dbReference>